<evidence type="ECO:0000256" key="3">
    <source>
        <dbReference type="ARBA" id="ARBA00022475"/>
    </source>
</evidence>
<comment type="subcellular location">
    <subcellularLocation>
        <location evidence="1 7">Cell membrane</location>
        <topology evidence="1 7">Multi-pass membrane protein</topology>
    </subcellularLocation>
</comment>
<dbReference type="InterPro" id="IPR000515">
    <property type="entry name" value="MetI-like"/>
</dbReference>
<evidence type="ECO:0000256" key="5">
    <source>
        <dbReference type="ARBA" id="ARBA00022989"/>
    </source>
</evidence>
<feature type="transmembrane region" description="Helical" evidence="7">
    <location>
        <begin position="187"/>
        <end position="208"/>
    </location>
</feature>
<dbReference type="SUPFAM" id="SSF161098">
    <property type="entry name" value="MetI-like"/>
    <property type="match status" value="1"/>
</dbReference>
<evidence type="ECO:0000256" key="1">
    <source>
        <dbReference type="ARBA" id="ARBA00004651"/>
    </source>
</evidence>
<dbReference type="Pfam" id="PF00528">
    <property type="entry name" value="BPD_transp_1"/>
    <property type="match status" value="1"/>
</dbReference>
<keyword evidence="3" id="KW-1003">Cell membrane</keyword>
<evidence type="ECO:0000256" key="6">
    <source>
        <dbReference type="ARBA" id="ARBA00023136"/>
    </source>
</evidence>
<evidence type="ECO:0000256" key="4">
    <source>
        <dbReference type="ARBA" id="ARBA00022692"/>
    </source>
</evidence>
<evidence type="ECO:0000256" key="7">
    <source>
        <dbReference type="RuleBase" id="RU363032"/>
    </source>
</evidence>
<dbReference type="InterPro" id="IPR050366">
    <property type="entry name" value="BP-dependent_transpt_permease"/>
</dbReference>
<sequence length="280" mass="30224">MSQRSFTSTFRKNRLGLVGFGGVVFFLLLGIFAPLITSYPKGYGTDIMASPSFVHLFGTDGLGLDILSEIIWGARTSIYVSFIAVALAFAIGVPAGLVSGYIRGFPGAIIDTLIDVFLTLPVLPLIIVIAAVVGSSITNVAIVIGLFSWPSLARVTRNATLRVTEMQFIEAARCLGIKQRVILFKHILIVIIGPILVNLTLIMATSVLSEAGLSFLGLGDPSTWSWGTIIKKAWDAGAIIDTPNPYWWWFAPSLSIVFYVVCFNLLGNAINDALNPKGRE</sequence>
<protein>
    <submittedName>
        <fullName evidence="9">ABC transporter permease</fullName>
    </submittedName>
</protein>
<dbReference type="PANTHER" id="PTHR43386:SF1">
    <property type="entry name" value="D,D-DIPEPTIDE TRANSPORT SYSTEM PERMEASE PROTEIN DDPC-RELATED"/>
    <property type="match status" value="1"/>
</dbReference>
<dbReference type="EMBL" id="DTGD01000061">
    <property type="protein sequence ID" value="HGB35558.1"/>
    <property type="molecule type" value="Genomic_DNA"/>
</dbReference>
<feature type="transmembrane region" description="Helical" evidence="7">
    <location>
        <begin position="122"/>
        <end position="147"/>
    </location>
</feature>
<dbReference type="PROSITE" id="PS50928">
    <property type="entry name" value="ABC_TM1"/>
    <property type="match status" value="1"/>
</dbReference>
<reference evidence="9" key="1">
    <citation type="journal article" date="2020" name="mSystems">
        <title>Genome- and Community-Level Interaction Insights into Carbon Utilization and Element Cycling Functions of Hydrothermarchaeota in Hydrothermal Sediment.</title>
        <authorList>
            <person name="Zhou Z."/>
            <person name="Liu Y."/>
            <person name="Xu W."/>
            <person name="Pan J."/>
            <person name="Luo Z.H."/>
            <person name="Li M."/>
        </authorList>
    </citation>
    <scope>NUCLEOTIDE SEQUENCE [LARGE SCALE GENOMIC DNA]</scope>
    <source>
        <strain evidence="9">SpSt-754</strain>
    </source>
</reference>
<dbReference type="AlphaFoldDB" id="A0A7V3KMP3"/>
<organism evidence="9">
    <name type="scientific">candidate division WOR-3 bacterium</name>
    <dbReference type="NCBI Taxonomy" id="2052148"/>
    <lineage>
        <taxon>Bacteria</taxon>
        <taxon>Bacteria division WOR-3</taxon>
    </lineage>
</organism>
<feature type="transmembrane region" description="Helical" evidence="7">
    <location>
        <begin position="15"/>
        <end position="36"/>
    </location>
</feature>
<keyword evidence="4 7" id="KW-0812">Transmembrane</keyword>
<comment type="caution">
    <text evidence="9">The sequence shown here is derived from an EMBL/GenBank/DDBJ whole genome shotgun (WGS) entry which is preliminary data.</text>
</comment>
<dbReference type="Gene3D" id="1.10.3720.10">
    <property type="entry name" value="MetI-like"/>
    <property type="match status" value="1"/>
</dbReference>
<feature type="transmembrane region" description="Helical" evidence="7">
    <location>
        <begin position="246"/>
        <end position="267"/>
    </location>
</feature>
<dbReference type="CDD" id="cd06261">
    <property type="entry name" value="TM_PBP2"/>
    <property type="match status" value="1"/>
</dbReference>
<evidence type="ECO:0000313" key="9">
    <source>
        <dbReference type="EMBL" id="HGB35558.1"/>
    </source>
</evidence>
<gene>
    <name evidence="9" type="ORF">ENV38_01460</name>
</gene>
<evidence type="ECO:0000256" key="2">
    <source>
        <dbReference type="ARBA" id="ARBA00022448"/>
    </source>
</evidence>
<keyword evidence="6 7" id="KW-0472">Membrane</keyword>
<dbReference type="PANTHER" id="PTHR43386">
    <property type="entry name" value="OLIGOPEPTIDE TRANSPORT SYSTEM PERMEASE PROTEIN APPC"/>
    <property type="match status" value="1"/>
</dbReference>
<feature type="domain" description="ABC transmembrane type-1" evidence="8">
    <location>
        <begin position="74"/>
        <end position="267"/>
    </location>
</feature>
<accession>A0A7V3KMP3</accession>
<dbReference type="InterPro" id="IPR035906">
    <property type="entry name" value="MetI-like_sf"/>
</dbReference>
<proteinExistence type="inferred from homology"/>
<comment type="similarity">
    <text evidence="7">Belongs to the binding-protein-dependent transport system permease family.</text>
</comment>
<dbReference type="InterPro" id="IPR025966">
    <property type="entry name" value="OppC_N"/>
</dbReference>
<feature type="transmembrane region" description="Helical" evidence="7">
    <location>
        <begin position="79"/>
        <end position="102"/>
    </location>
</feature>
<keyword evidence="2 7" id="KW-0813">Transport</keyword>
<evidence type="ECO:0000259" key="8">
    <source>
        <dbReference type="PROSITE" id="PS50928"/>
    </source>
</evidence>
<dbReference type="GO" id="GO:0055085">
    <property type="term" value="P:transmembrane transport"/>
    <property type="evidence" value="ECO:0007669"/>
    <property type="project" value="InterPro"/>
</dbReference>
<dbReference type="GO" id="GO:0005886">
    <property type="term" value="C:plasma membrane"/>
    <property type="evidence" value="ECO:0007669"/>
    <property type="project" value="UniProtKB-SubCell"/>
</dbReference>
<keyword evidence="5 7" id="KW-1133">Transmembrane helix</keyword>
<dbReference type="Pfam" id="PF12911">
    <property type="entry name" value="OppC_N"/>
    <property type="match status" value="1"/>
</dbReference>
<name>A0A7V3KMP3_UNCW3</name>
<feature type="transmembrane region" description="Helical" evidence="7">
    <location>
        <begin position="48"/>
        <end position="67"/>
    </location>
</feature>